<feature type="transmembrane region" description="Helical" evidence="8">
    <location>
        <begin position="896"/>
        <end position="922"/>
    </location>
</feature>
<reference evidence="9 10" key="1">
    <citation type="submission" date="2020-04" db="EMBL/GenBank/DDBJ databases">
        <title>Enterovirga sp. isolate from soil.</title>
        <authorList>
            <person name="Chea S."/>
            <person name="Kim D.-U."/>
        </authorList>
    </citation>
    <scope>NUCLEOTIDE SEQUENCE [LARGE SCALE GENOMIC DNA]</scope>
    <source>
        <strain evidence="9 10">DB1703</strain>
    </source>
</reference>
<dbReference type="SUPFAM" id="SSF82866">
    <property type="entry name" value="Multidrug efflux transporter AcrB transmembrane domain"/>
    <property type="match status" value="2"/>
</dbReference>
<dbReference type="Gene3D" id="3.30.2090.10">
    <property type="entry name" value="Multidrug efflux transporter AcrB TolC docking domain, DN and DC subdomains"/>
    <property type="match status" value="2"/>
</dbReference>
<keyword evidence="5 8" id="KW-0812">Transmembrane</keyword>
<keyword evidence="10" id="KW-1185">Reference proteome</keyword>
<dbReference type="FunFam" id="3.30.70.1430:FF:000001">
    <property type="entry name" value="Efflux pump membrane transporter"/>
    <property type="match status" value="1"/>
</dbReference>
<dbReference type="Proteomes" id="UP000564885">
    <property type="component" value="Unassembled WGS sequence"/>
</dbReference>
<accession>A0A849IB19</accession>
<dbReference type="FunFam" id="1.20.1640.10:FF:000001">
    <property type="entry name" value="Efflux pump membrane transporter"/>
    <property type="match status" value="1"/>
</dbReference>
<feature type="transmembrane region" description="Helical" evidence="8">
    <location>
        <begin position="359"/>
        <end position="380"/>
    </location>
</feature>
<dbReference type="SUPFAM" id="SSF82693">
    <property type="entry name" value="Multidrug efflux transporter AcrB pore domain, PN1, PN2, PC1 and PC2 subdomains"/>
    <property type="match status" value="4"/>
</dbReference>
<dbReference type="Pfam" id="PF00873">
    <property type="entry name" value="ACR_tran"/>
    <property type="match status" value="1"/>
</dbReference>
<evidence type="ECO:0000256" key="1">
    <source>
        <dbReference type="ARBA" id="ARBA00004429"/>
    </source>
</evidence>
<evidence type="ECO:0000256" key="3">
    <source>
        <dbReference type="ARBA" id="ARBA00022475"/>
    </source>
</evidence>
<feature type="transmembrane region" description="Helical" evidence="8">
    <location>
        <begin position="462"/>
        <end position="480"/>
    </location>
</feature>
<dbReference type="Gene3D" id="3.30.70.1430">
    <property type="entry name" value="Multidrug efflux transporter AcrB pore domain"/>
    <property type="match status" value="2"/>
</dbReference>
<evidence type="ECO:0000256" key="5">
    <source>
        <dbReference type="ARBA" id="ARBA00022692"/>
    </source>
</evidence>
<keyword evidence="7 8" id="KW-0472">Membrane</keyword>
<gene>
    <name evidence="9" type="ORF">HJG44_14570</name>
</gene>
<feature type="transmembrane region" description="Helical" evidence="8">
    <location>
        <begin position="430"/>
        <end position="450"/>
    </location>
</feature>
<comment type="subcellular location">
    <subcellularLocation>
        <location evidence="1">Cell inner membrane</location>
        <topology evidence="1">Multi-pass membrane protein</topology>
    </subcellularLocation>
</comment>
<feature type="transmembrane region" description="Helical" evidence="8">
    <location>
        <begin position="12"/>
        <end position="28"/>
    </location>
</feature>
<dbReference type="EMBL" id="JABEPP010000004">
    <property type="protein sequence ID" value="NNM73609.1"/>
    <property type="molecule type" value="Genomic_DNA"/>
</dbReference>
<dbReference type="PANTHER" id="PTHR32063:SF21">
    <property type="entry name" value="MULTIDRUG RESISTANCE PROTEIN MDTB"/>
    <property type="match status" value="1"/>
</dbReference>
<feature type="transmembrane region" description="Helical" evidence="8">
    <location>
        <begin position="524"/>
        <end position="545"/>
    </location>
</feature>
<feature type="transmembrane region" description="Helical" evidence="8">
    <location>
        <begin position="858"/>
        <end position="876"/>
    </location>
</feature>
<dbReference type="AlphaFoldDB" id="A0A849IB19"/>
<evidence type="ECO:0000256" key="8">
    <source>
        <dbReference type="SAM" id="Phobius"/>
    </source>
</evidence>
<dbReference type="InterPro" id="IPR001036">
    <property type="entry name" value="Acrflvin-R"/>
</dbReference>
<dbReference type="RefSeq" id="WP_171219111.1">
    <property type="nucleotide sequence ID" value="NZ_JABEPP010000004.1"/>
</dbReference>
<keyword evidence="4" id="KW-0997">Cell inner membrane</keyword>
<organism evidence="9 10">
    <name type="scientific">Enterovirga aerilata</name>
    <dbReference type="NCBI Taxonomy" id="2730920"/>
    <lineage>
        <taxon>Bacteria</taxon>
        <taxon>Pseudomonadati</taxon>
        <taxon>Pseudomonadota</taxon>
        <taxon>Alphaproteobacteria</taxon>
        <taxon>Hyphomicrobiales</taxon>
        <taxon>Methylobacteriaceae</taxon>
        <taxon>Enterovirga</taxon>
    </lineage>
</organism>
<keyword evidence="2" id="KW-0813">Transport</keyword>
<evidence type="ECO:0000256" key="4">
    <source>
        <dbReference type="ARBA" id="ARBA00022519"/>
    </source>
</evidence>
<dbReference type="Gene3D" id="3.30.70.1440">
    <property type="entry name" value="Multidrug efflux transporter AcrB pore domain"/>
    <property type="match status" value="1"/>
</dbReference>
<evidence type="ECO:0000313" key="9">
    <source>
        <dbReference type="EMBL" id="NNM73609.1"/>
    </source>
</evidence>
<dbReference type="PANTHER" id="PTHR32063">
    <property type="match status" value="1"/>
</dbReference>
<proteinExistence type="predicted"/>
<dbReference type="SUPFAM" id="SSF82714">
    <property type="entry name" value="Multidrug efflux transporter AcrB TolC docking domain, DN and DC subdomains"/>
    <property type="match status" value="2"/>
</dbReference>
<name>A0A849IB19_9HYPH</name>
<evidence type="ECO:0000256" key="6">
    <source>
        <dbReference type="ARBA" id="ARBA00022989"/>
    </source>
</evidence>
<keyword evidence="3" id="KW-1003">Cell membrane</keyword>
<dbReference type="InterPro" id="IPR027463">
    <property type="entry name" value="AcrB_DN_DC_subdom"/>
</dbReference>
<evidence type="ECO:0000313" key="10">
    <source>
        <dbReference type="Proteomes" id="UP000564885"/>
    </source>
</evidence>
<feature type="transmembrane region" description="Helical" evidence="8">
    <location>
        <begin position="335"/>
        <end position="352"/>
    </location>
</feature>
<dbReference type="PRINTS" id="PR00702">
    <property type="entry name" value="ACRIFLAVINRP"/>
</dbReference>
<evidence type="ECO:0000256" key="7">
    <source>
        <dbReference type="ARBA" id="ARBA00023136"/>
    </source>
</evidence>
<feature type="transmembrane region" description="Helical" evidence="8">
    <location>
        <begin position="958"/>
        <end position="980"/>
    </location>
</feature>
<dbReference type="GO" id="GO:0042910">
    <property type="term" value="F:xenobiotic transmembrane transporter activity"/>
    <property type="evidence" value="ECO:0007669"/>
    <property type="project" value="TreeGrafter"/>
</dbReference>
<comment type="caution">
    <text evidence="9">The sequence shown here is derived from an EMBL/GenBank/DDBJ whole genome shotgun (WGS) entry which is preliminary data.</text>
</comment>
<evidence type="ECO:0000256" key="2">
    <source>
        <dbReference type="ARBA" id="ARBA00022448"/>
    </source>
</evidence>
<sequence length="1038" mass="111239">MVSEICIRRPVMTILVMIAFVAAGLFGYRQLPVAAVPRVDFPTIQVSASLPGASPETMASSVASILEKQFSTIAGVATMTSTSILGQTSIVLQFDLNRNIDGAALDVQSAISTAQRRLPAEMTTPPSFRKVNPADQPILFFAVSSEQVRLSDVDRFAQSNIVPRLSTLPGVAQVLIFGTQKYAVRVKADLNQLAARGLGLADMQAALAAANSSKPVGSVDQGTRSSILDATGPIMKAADYMPVVVAWQNGAPVRVADVATAVDGVENDKVASWLNGKRAIVLALYRQPDANTVEVVDRARSLLPAIEAELPAGVSIHVLNDRSIPIRHAIEDVEFTLFLSMVLVIIVIYLFLQSFRATVIPAIALPISLIGTFAGMYLFGHSIDNISLLALTLSVGFVVDDAIVMLENIMRHVEKGEMPFPASLIGSREVGFTIISMTTSLVAVFIPVLFMGGVVGRMFTEFGLVISMAILISGVVSLTLTPMLCSRLLRPVDHGKRRNFVLRGFEAGFAALSRGYAWSLKRTVAVPSLMLLITLATFVVTAILFRDIPKGFFPTEDNGLISASTVGPDDASFEAMVERQKALAEIVRADPDVISVMSTVGGGGPAATQNSGRMFIALRDRPERRTDAISVVARLRRAAAAVPGINIYMQPVTSINIGAVQSRSQYQYTLQSTNLDALRKFAPLLQDRMAQIPGVVDVNSDLQMRARTAFIEIDRDVAARLGVTVDQVRDQFYSAFGTRQVSTIYAPEDTYQVILEADQKYADVGEVLRKLALRTPGGSVVPMDSVATLKILPTALTVNHLAQLPSVTISFNLVPGVALSQAVSGIEAASREIGLPVQIQTSFQGTAQLFQEALANQGLLLFAAVLVIYIILGILYESFIHPLTILSGLPAAGIGALLTLKLFGMDLSVIAMIGIVMLIGIVKKNAIMMVDFAVERRREGAPPEQAIVEAALLRFRPIMMTTAAAVLGAMPIAVGYGAGAELRQPLGLAVVGGLCFSQLLTLYITPVVYIMFERLIARSRRRNAPETSVGQPAAVPAE</sequence>
<dbReference type="Gene3D" id="3.30.70.1320">
    <property type="entry name" value="Multidrug efflux transporter AcrB pore domain like"/>
    <property type="match status" value="1"/>
</dbReference>
<protein>
    <submittedName>
        <fullName evidence="9">Acriflavine resistance protein B</fullName>
    </submittedName>
</protein>
<keyword evidence="6 8" id="KW-1133">Transmembrane helix</keyword>
<dbReference type="Gene3D" id="1.20.1640.10">
    <property type="entry name" value="Multidrug efflux transporter AcrB transmembrane domain"/>
    <property type="match status" value="2"/>
</dbReference>
<dbReference type="GO" id="GO:0005886">
    <property type="term" value="C:plasma membrane"/>
    <property type="evidence" value="ECO:0007669"/>
    <property type="project" value="UniProtKB-SubCell"/>
</dbReference>
<feature type="transmembrane region" description="Helical" evidence="8">
    <location>
        <begin position="986"/>
        <end position="1012"/>
    </location>
</feature>